<dbReference type="SUPFAM" id="SSF46942">
    <property type="entry name" value="Elongation factor TFIIS domain 2"/>
    <property type="match status" value="1"/>
</dbReference>
<gene>
    <name evidence="2" type="ORF">C5167_020114</name>
</gene>
<evidence type="ECO:0000313" key="3">
    <source>
        <dbReference type="Proteomes" id="UP000316621"/>
    </source>
</evidence>
<keyword evidence="3" id="KW-1185">Reference proteome</keyword>
<dbReference type="OrthoDB" id="1922186at2759"/>
<dbReference type="Pfam" id="PF07500">
    <property type="entry name" value="TFIIS_M"/>
    <property type="match status" value="1"/>
</dbReference>
<dbReference type="InterPro" id="IPR036575">
    <property type="entry name" value="TFIIS_cen_dom_sf"/>
</dbReference>
<reference evidence="2 3" key="1">
    <citation type="journal article" date="2018" name="Science">
        <title>The opium poppy genome and morphinan production.</title>
        <authorList>
            <person name="Guo L."/>
            <person name="Winzer T."/>
            <person name="Yang X."/>
            <person name="Li Y."/>
            <person name="Ning Z."/>
            <person name="He Z."/>
            <person name="Teodor R."/>
            <person name="Lu Y."/>
            <person name="Bowser T.A."/>
            <person name="Graham I.A."/>
            <person name="Ye K."/>
        </authorList>
    </citation>
    <scope>NUCLEOTIDE SEQUENCE [LARGE SCALE GENOMIC DNA]</scope>
    <source>
        <strain evidence="3">cv. HN1</strain>
        <tissue evidence="2">Leaves</tissue>
    </source>
</reference>
<organism evidence="2 3">
    <name type="scientific">Papaver somniferum</name>
    <name type="common">Opium poppy</name>
    <dbReference type="NCBI Taxonomy" id="3469"/>
    <lineage>
        <taxon>Eukaryota</taxon>
        <taxon>Viridiplantae</taxon>
        <taxon>Streptophyta</taxon>
        <taxon>Embryophyta</taxon>
        <taxon>Tracheophyta</taxon>
        <taxon>Spermatophyta</taxon>
        <taxon>Magnoliopsida</taxon>
        <taxon>Ranunculales</taxon>
        <taxon>Papaveraceae</taxon>
        <taxon>Papaveroideae</taxon>
        <taxon>Papaver</taxon>
    </lineage>
</organism>
<dbReference type="GO" id="GO:0006351">
    <property type="term" value="P:DNA-templated transcription"/>
    <property type="evidence" value="ECO:0007669"/>
    <property type="project" value="InterPro"/>
</dbReference>
<dbReference type="Gramene" id="RZC51691">
    <property type="protein sequence ID" value="RZC51691"/>
    <property type="gene ID" value="C5167_020114"/>
</dbReference>
<dbReference type="InterPro" id="IPR003618">
    <property type="entry name" value="TFIIS_cen_dom"/>
</dbReference>
<dbReference type="PROSITE" id="PS51321">
    <property type="entry name" value="TFIIS_CENTRAL"/>
    <property type="match status" value="1"/>
</dbReference>
<protein>
    <recommendedName>
        <fullName evidence="1">TFIIS central domain-containing protein</fullName>
    </recommendedName>
</protein>
<evidence type="ECO:0000259" key="1">
    <source>
        <dbReference type="PROSITE" id="PS51321"/>
    </source>
</evidence>
<proteinExistence type="predicted"/>
<accession>A0A4Y7IVB1</accession>
<dbReference type="PANTHER" id="PTHR46871">
    <property type="entry name" value="BROMO-ADJACENT HOMOLOGY (BAH) DOMAIN-CONTAINING PROTEIN"/>
    <property type="match status" value="1"/>
</dbReference>
<dbReference type="AlphaFoldDB" id="A0A4Y7IVB1"/>
<sequence>MEGGDEKKRRIGPEIKRNIRDIQHERVKRRRTSSSILQEDLDHQEMGPHTILQMDNQEGDGILFTKRKRTDASDSARRLHQEPKLALKVDNDANAKLAKSLTTEVRNKWLGMLFKDITAAGGDFSSQLTSVLIDLEKSCAVTHGHSLRKYQIKLRQLRFNLARNEALVKQLLNGDLKASTVVEMSPEELKTRSLTAEDGKLSKEPMEMECRLTLIDADCQACNGRRVWMKNHILNPGSEIIGKHLECLDCGKGWFSPSE</sequence>
<dbReference type="PANTHER" id="PTHR46871:SF1">
    <property type="entry name" value="BROMO-ADJACENT HOMOLOGY (BAH) DOMAIN-CONTAINING PROTEIN"/>
    <property type="match status" value="1"/>
</dbReference>
<dbReference type="EMBL" id="CM010716">
    <property type="protein sequence ID" value="RZC51691.1"/>
    <property type="molecule type" value="Genomic_DNA"/>
</dbReference>
<dbReference type="Gene3D" id="1.10.472.30">
    <property type="entry name" value="Transcription elongation factor S-II, central domain"/>
    <property type="match status" value="1"/>
</dbReference>
<feature type="domain" description="TFIIS central" evidence="1">
    <location>
        <begin position="105"/>
        <end position="217"/>
    </location>
</feature>
<evidence type="ECO:0000313" key="2">
    <source>
        <dbReference type="EMBL" id="RZC51691.1"/>
    </source>
</evidence>
<name>A0A4Y7IVB1_PAPSO</name>
<dbReference type="Proteomes" id="UP000316621">
    <property type="component" value="Chromosome 2"/>
</dbReference>